<evidence type="ECO:0000313" key="7">
    <source>
        <dbReference type="Proteomes" id="UP000681594"/>
    </source>
</evidence>
<dbReference type="NCBIfam" id="TIGR01221">
    <property type="entry name" value="rmlC"/>
    <property type="match status" value="1"/>
</dbReference>
<reference evidence="6 7" key="1">
    <citation type="submission" date="2021-03" db="EMBL/GenBank/DDBJ databases">
        <authorList>
            <person name="So Y."/>
        </authorList>
    </citation>
    <scope>NUCLEOTIDE SEQUENCE [LARGE SCALE GENOMIC DNA]</scope>
    <source>
        <strain evidence="6 7">SSH11</strain>
    </source>
</reference>
<dbReference type="CDD" id="cd00438">
    <property type="entry name" value="cupin_RmlC"/>
    <property type="match status" value="1"/>
</dbReference>
<evidence type="ECO:0000256" key="1">
    <source>
        <dbReference type="ARBA" id="ARBA00001298"/>
    </source>
</evidence>
<comment type="caution">
    <text evidence="6">The sequence shown here is derived from an EMBL/GenBank/DDBJ whole genome shotgun (WGS) entry which is preliminary data.</text>
</comment>
<dbReference type="EC" id="5.1.3.13" evidence="3 5"/>
<evidence type="ECO:0000256" key="4">
    <source>
        <dbReference type="ARBA" id="ARBA00019595"/>
    </source>
</evidence>
<dbReference type="Proteomes" id="UP000681594">
    <property type="component" value="Unassembled WGS sequence"/>
</dbReference>
<comment type="subunit">
    <text evidence="5">Homodimer.</text>
</comment>
<gene>
    <name evidence="6" type="primary">rfbC</name>
    <name evidence="6" type="ORF">J8J14_02055</name>
</gene>
<dbReference type="GO" id="GO:0008830">
    <property type="term" value="F:dTDP-4-dehydrorhamnose 3,5-epimerase activity"/>
    <property type="evidence" value="ECO:0007669"/>
    <property type="project" value="UniProtKB-EC"/>
</dbReference>
<comment type="catalytic activity">
    <reaction evidence="1 5">
        <text>dTDP-4-dehydro-6-deoxy-alpha-D-glucose = dTDP-4-dehydro-beta-L-rhamnose</text>
        <dbReference type="Rhea" id="RHEA:16969"/>
        <dbReference type="ChEBI" id="CHEBI:57649"/>
        <dbReference type="ChEBI" id="CHEBI:62830"/>
        <dbReference type="EC" id="5.1.3.13"/>
    </reaction>
</comment>
<comment type="pathway">
    <text evidence="5">Carbohydrate biosynthesis; dTDP-L-rhamnose biosynthesis.</text>
</comment>
<protein>
    <recommendedName>
        <fullName evidence="4 5">dTDP-4-dehydrorhamnose 3,5-epimerase</fullName>
        <ecNumber evidence="3 5">5.1.3.13</ecNumber>
    </recommendedName>
    <alternativeName>
        <fullName evidence="5">Thymidine diphospho-4-keto-rhamnose 3,5-epimerase</fullName>
    </alternativeName>
</protein>
<evidence type="ECO:0000256" key="3">
    <source>
        <dbReference type="ARBA" id="ARBA00012098"/>
    </source>
</evidence>
<dbReference type="EMBL" id="JAGIZB010000001">
    <property type="protein sequence ID" value="MBP0443551.1"/>
    <property type="molecule type" value="Genomic_DNA"/>
</dbReference>
<organism evidence="6 7">
    <name type="scientific">Pararoseomonas baculiformis</name>
    <dbReference type="NCBI Taxonomy" id="2820812"/>
    <lineage>
        <taxon>Bacteria</taxon>
        <taxon>Pseudomonadati</taxon>
        <taxon>Pseudomonadota</taxon>
        <taxon>Alphaproteobacteria</taxon>
        <taxon>Acetobacterales</taxon>
        <taxon>Acetobacteraceae</taxon>
        <taxon>Pararoseomonas</taxon>
    </lineage>
</organism>
<sequence>MQAKLADHELRVVLPPGEIRKSGNVTAQPFSIQGPLLITVRRFGDHRGYFMETYSRPDFEAVGVPDSFVQDNQSLSATPGTLRGMHFQLPPRAQGKLVRVLQGTILDIVVDIRRASPSFGQHIACQLSSDSGEQFYVPAGFAHGFVTLEPDTIVAYKVTDTYAPECDRGLAWDDPDLALPWPDLPGGPVLSDKDRRHPRLRDLPDAF</sequence>
<dbReference type="InterPro" id="IPR000888">
    <property type="entry name" value="RmlC-like"/>
</dbReference>
<dbReference type="PANTHER" id="PTHR21047:SF2">
    <property type="entry name" value="THYMIDINE DIPHOSPHO-4-KETO-RHAMNOSE 3,5-EPIMERASE"/>
    <property type="match status" value="1"/>
</dbReference>
<evidence type="ECO:0000256" key="5">
    <source>
        <dbReference type="RuleBase" id="RU364069"/>
    </source>
</evidence>
<dbReference type="Gene3D" id="2.60.120.10">
    <property type="entry name" value="Jelly Rolls"/>
    <property type="match status" value="1"/>
</dbReference>
<evidence type="ECO:0000313" key="6">
    <source>
        <dbReference type="EMBL" id="MBP0443551.1"/>
    </source>
</evidence>
<keyword evidence="7" id="KW-1185">Reference proteome</keyword>
<evidence type="ECO:0000256" key="2">
    <source>
        <dbReference type="ARBA" id="ARBA00001997"/>
    </source>
</evidence>
<keyword evidence="5 6" id="KW-0413">Isomerase</keyword>
<comment type="function">
    <text evidence="2 5">Catalyzes the epimerization of the C3' and C5'positions of dTDP-6-deoxy-D-xylo-4-hexulose, forming dTDP-6-deoxy-L-lyxo-4-hexulose.</text>
</comment>
<comment type="similarity">
    <text evidence="5">Belongs to the dTDP-4-dehydrorhamnose 3,5-epimerase family.</text>
</comment>
<accession>A0ABS4A979</accession>
<dbReference type="InterPro" id="IPR014710">
    <property type="entry name" value="RmlC-like_jellyroll"/>
</dbReference>
<dbReference type="PANTHER" id="PTHR21047">
    <property type="entry name" value="DTDP-6-DEOXY-D-GLUCOSE-3,5 EPIMERASE"/>
    <property type="match status" value="1"/>
</dbReference>
<dbReference type="InterPro" id="IPR011051">
    <property type="entry name" value="RmlC_Cupin_sf"/>
</dbReference>
<proteinExistence type="inferred from homology"/>
<name>A0ABS4A979_9PROT</name>
<dbReference type="SUPFAM" id="SSF51182">
    <property type="entry name" value="RmlC-like cupins"/>
    <property type="match status" value="1"/>
</dbReference>
<dbReference type="Pfam" id="PF00908">
    <property type="entry name" value="dTDP_sugar_isom"/>
    <property type="match status" value="1"/>
</dbReference>